<gene>
    <name evidence="1" type="primary">g11521</name>
    <name evidence="1" type="ORF">VP750_LOCUS10301</name>
</gene>
<organism evidence="1 2">
    <name type="scientific">Coccomyxa viridis</name>
    <dbReference type="NCBI Taxonomy" id="1274662"/>
    <lineage>
        <taxon>Eukaryota</taxon>
        <taxon>Viridiplantae</taxon>
        <taxon>Chlorophyta</taxon>
        <taxon>core chlorophytes</taxon>
        <taxon>Trebouxiophyceae</taxon>
        <taxon>Trebouxiophyceae incertae sedis</taxon>
        <taxon>Coccomyxaceae</taxon>
        <taxon>Coccomyxa</taxon>
    </lineage>
</organism>
<evidence type="ECO:0000313" key="1">
    <source>
        <dbReference type="EMBL" id="CAL5228395.1"/>
    </source>
</evidence>
<name>A0ABP1G838_9CHLO</name>
<evidence type="ECO:0000313" key="2">
    <source>
        <dbReference type="Proteomes" id="UP001497392"/>
    </source>
</evidence>
<reference evidence="1 2" key="1">
    <citation type="submission" date="2024-06" db="EMBL/GenBank/DDBJ databases">
        <authorList>
            <person name="Kraege A."/>
            <person name="Thomma B."/>
        </authorList>
    </citation>
    <scope>NUCLEOTIDE SEQUENCE [LARGE SCALE GENOMIC DNA]</scope>
</reference>
<sequence length="88" mass="10127">MTYPVRLDMDKGAAWTLRRVQAAPWLSIHASHMWIHSLPESCARFADSLQEHVKAFVAATKELRHLKMLDMDVRLDVAYAPERSHRSA</sequence>
<proteinExistence type="predicted"/>
<keyword evidence="2" id="KW-1185">Reference proteome</keyword>
<dbReference type="Proteomes" id="UP001497392">
    <property type="component" value="Unassembled WGS sequence"/>
</dbReference>
<protein>
    <submittedName>
        <fullName evidence="1">G11521 protein</fullName>
    </submittedName>
</protein>
<comment type="caution">
    <text evidence="1">The sequence shown here is derived from an EMBL/GenBank/DDBJ whole genome shotgun (WGS) entry which is preliminary data.</text>
</comment>
<dbReference type="EMBL" id="CAXHTA020000018">
    <property type="protein sequence ID" value="CAL5228395.1"/>
    <property type="molecule type" value="Genomic_DNA"/>
</dbReference>
<accession>A0ABP1G838</accession>